<evidence type="ECO:0000256" key="3">
    <source>
        <dbReference type="ARBA" id="ARBA00022606"/>
    </source>
</evidence>
<protein>
    <recommendedName>
        <fullName evidence="10">Odorant receptor</fullName>
    </recommendedName>
</protein>
<evidence type="ECO:0000256" key="5">
    <source>
        <dbReference type="ARBA" id="ARBA00022725"/>
    </source>
</evidence>
<dbReference type="AlphaFoldDB" id="A0AA38J4Y2"/>
<dbReference type="Pfam" id="PF02949">
    <property type="entry name" value="7tm_6"/>
    <property type="match status" value="1"/>
</dbReference>
<dbReference type="GO" id="GO:0005549">
    <property type="term" value="F:odorant binding"/>
    <property type="evidence" value="ECO:0007669"/>
    <property type="project" value="InterPro"/>
</dbReference>
<keyword evidence="7 10" id="KW-0472">Membrane</keyword>
<name>A0AA38J4Y2_9CUCU</name>
<keyword evidence="8 10" id="KW-0675">Receptor</keyword>
<evidence type="ECO:0000313" key="12">
    <source>
        <dbReference type="Proteomes" id="UP001168821"/>
    </source>
</evidence>
<feature type="transmembrane region" description="Helical" evidence="10">
    <location>
        <begin position="253"/>
        <end position="277"/>
    </location>
</feature>
<keyword evidence="2" id="KW-1003">Cell membrane</keyword>
<feature type="transmembrane region" description="Helical" evidence="10">
    <location>
        <begin position="124"/>
        <end position="142"/>
    </location>
</feature>
<dbReference type="GO" id="GO:0007165">
    <property type="term" value="P:signal transduction"/>
    <property type="evidence" value="ECO:0007669"/>
    <property type="project" value="UniProtKB-KW"/>
</dbReference>
<dbReference type="PANTHER" id="PTHR21137">
    <property type="entry name" value="ODORANT RECEPTOR"/>
    <property type="match status" value="1"/>
</dbReference>
<feature type="transmembrane region" description="Helical" evidence="10">
    <location>
        <begin position="283"/>
        <end position="305"/>
    </location>
</feature>
<dbReference type="Proteomes" id="UP001168821">
    <property type="component" value="Unassembled WGS sequence"/>
</dbReference>
<sequence>MERVADYSFTLNISVLKFLGFYPVKSYKVLHKVYACILYTLVMIPVAIFIVLHFVFAEDRTDFKHNDFVMVAMLLYVCKFFPWLLQSNKFKHCIHYFDQLYDAVKEHEKHVEDCSAVCRRNSKIFFVGCVSAIFGFVGQACVNSDELPLNVWVPTVIRQKPLYYGFIYVLCLLTPSYSALTTGAIDPLIGGLCYQATVHIQILQKKLQHLDKDISEQFSSSGLTKSGKIFLRIKKCIRHHQAIQNFVQEFQDCFSSVVFSQFAGSSLVIGILCFQMSKVTVGVGFLIMVNDLGVVFFQILFYCYYGTLLLEENQNLMNAVYMSRWYEFDIQCRKALIMLMEGSKKPMVVTAGKLFPLSLDTFTMILRRSYSLVAVLKSY</sequence>
<comment type="subcellular location">
    <subcellularLocation>
        <location evidence="1 10">Cell membrane</location>
        <topology evidence="1 10">Multi-pass membrane protein</topology>
    </subcellularLocation>
</comment>
<dbReference type="GO" id="GO:0005886">
    <property type="term" value="C:plasma membrane"/>
    <property type="evidence" value="ECO:0007669"/>
    <property type="project" value="UniProtKB-SubCell"/>
</dbReference>
<evidence type="ECO:0000256" key="4">
    <source>
        <dbReference type="ARBA" id="ARBA00022692"/>
    </source>
</evidence>
<dbReference type="GO" id="GO:0004984">
    <property type="term" value="F:olfactory receptor activity"/>
    <property type="evidence" value="ECO:0007669"/>
    <property type="project" value="InterPro"/>
</dbReference>
<keyword evidence="3 10" id="KW-0716">Sensory transduction</keyword>
<comment type="caution">
    <text evidence="11">The sequence shown here is derived from an EMBL/GenBank/DDBJ whole genome shotgun (WGS) entry which is preliminary data.</text>
</comment>
<accession>A0AA38J4Y2</accession>
<feature type="transmembrane region" description="Helical" evidence="10">
    <location>
        <begin position="162"/>
        <end position="180"/>
    </location>
</feature>
<evidence type="ECO:0000256" key="8">
    <source>
        <dbReference type="ARBA" id="ARBA00023170"/>
    </source>
</evidence>
<evidence type="ECO:0000256" key="2">
    <source>
        <dbReference type="ARBA" id="ARBA00022475"/>
    </source>
</evidence>
<dbReference type="InterPro" id="IPR004117">
    <property type="entry name" value="7tm6_olfct_rcpt"/>
</dbReference>
<evidence type="ECO:0000313" key="11">
    <source>
        <dbReference type="EMBL" id="KAJ3666976.1"/>
    </source>
</evidence>
<feature type="transmembrane region" description="Helical" evidence="10">
    <location>
        <begin position="68"/>
        <end position="85"/>
    </location>
</feature>
<organism evidence="11 12">
    <name type="scientific">Zophobas morio</name>
    <dbReference type="NCBI Taxonomy" id="2755281"/>
    <lineage>
        <taxon>Eukaryota</taxon>
        <taxon>Metazoa</taxon>
        <taxon>Ecdysozoa</taxon>
        <taxon>Arthropoda</taxon>
        <taxon>Hexapoda</taxon>
        <taxon>Insecta</taxon>
        <taxon>Pterygota</taxon>
        <taxon>Neoptera</taxon>
        <taxon>Endopterygota</taxon>
        <taxon>Coleoptera</taxon>
        <taxon>Polyphaga</taxon>
        <taxon>Cucujiformia</taxon>
        <taxon>Tenebrionidae</taxon>
        <taxon>Zophobas</taxon>
    </lineage>
</organism>
<keyword evidence="4 10" id="KW-0812">Transmembrane</keyword>
<comment type="similarity">
    <text evidence="10">Belongs to the insect chemoreceptor superfamily. Heteromeric odorant receptor channel (TC 1.A.69) family.</text>
</comment>
<comment type="caution">
    <text evidence="10">Lacks conserved residue(s) required for the propagation of feature annotation.</text>
</comment>
<evidence type="ECO:0000256" key="7">
    <source>
        <dbReference type="ARBA" id="ARBA00023136"/>
    </source>
</evidence>
<keyword evidence="6 10" id="KW-1133">Transmembrane helix</keyword>
<keyword evidence="12" id="KW-1185">Reference proteome</keyword>
<dbReference type="PANTHER" id="PTHR21137:SF35">
    <property type="entry name" value="ODORANT RECEPTOR 19A-RELATED"/>
    <property type="match status" value="1"/>
</dbReference>
<evidence type="ECO:0000256" key="10">
    <source>
        <dbReference type="RuleBase" id="RU351113"/>
    </source>
</evidence>
<gene>
    <name evidence="11" type="ORF">Zmor_002390</name>
</gene>
<evidence type="ECO:0000256" key="9">
    <source>
        <dbReference type="ARBA" id="ARBA00023224"/>
    </source>
</evidence>
<reference evidence="11" key="1">
    <citation type="journal article" date="2023" name="G3 (Bethesda)">
        <title>Whole genome assemblies of Zophobas morio and Tenebrio molitor.</title>
        <authorList>
            <person name="Kaur S."/>
            <person name="Stinson S.A."/>
            <person name="diCenzo G.C."/>
        </authorList>
    </citation>
    <scope>NUCLEOTIDE SEQUENCE</scope>
    <source>
        <strain evidence="11">QUZm001</strain>
    </source>
</reference>
<dbReference type="EMBL" id="JALNTZ010000001">
    <property type="protein sequence ID" value="KAJ3666976.1"/>
    <property type="molecule type" value="Genomic_DNA"/>
</dbReference>
<proteinExistence type="inferred from homology"/>
<feature type="transmembrane region" description="Helical" evidence="10">
    <location>
        <begin position="36"/>
        <end position="56"/>
    </location>
</feature>
<evidence type="ECO:0000256" key="6">
    <source>
        <dbReference type="ARBA" id="ARBA00022989"/>
    </source>
</evidence>
<keyword evidence="9 10" id="KW-0807">Transducer</keyword>
<evidence type="ECO:0000256" key="1">
    <source>
        <dbReference type="ARBA" id="ARBA00004651"/>
    </source>
</evidence>
<keyword evidence="5 10" id="KW-0552">Olfaction</keyword>